<name>A0A251SRN8_HELAN</name>
<dbReference type="EMBL" id="CM007902">
    <property type="protein sequence ID" value="OTG01259.1"/>
    <property type="molecule type" value="Genomic_DNA"/>
</dbReference>
<sequence length="78" mass="8641">MIFKISKPESGEPSVEWPCIKLLNPTGSKTPNFINWRNNVSALLVIPLLHRYSIIGLYAVDSSPNLPVVFNTAPFSIS</sequence>
<dbReference type="InParanoid" id="A0A251SRN8"/>
<dbReference type="Proteomes" id="UP000215914">
    <property type="component" value="Chromosome 13"/>
</dbReference>
<proteinExistence type="predicted"/>
<evidence type="ECO:0000313" key="2">
    <source>
        <dbReference type="Proteomes" id="UP000215914"/>
    </source>
</evidence>
<reference evidence="2" key="1">
    <citation type="journal article" date="2017" name="Nature">
        <title>The sunflower genome provides insights into oil metabolism, flowering and Asterid evolution.</title>
        <authorList>
            <person name="Badouin H."/>
            <person name="Gouzy J."/>
            <person name="Grassa C.J."/>
            <person name="Murat F."/>
            <person name="Staton S.E."/>
            <person name="Cottret L."/>
            <person name="Lelandais-Briere C."/>
            <person name="Owens G.L."/>
            <person name="Carrere S."/>
            <person name="Mayjonade B."/>
            <person name="Legrand L."/>
            <person name="Gill N."/>
            <person name="Kane N.C."/>
            <person name="Bowers J.E."/>
            <person name="Hubner S."/>
            <person name="Bellec A."/>
            <person name="Berard A."/>
            <person name="Berges H."/>
            <person name="Blanchet N."/>
            <person name="Boniface M.C."/>
            <person name="Brunel D."/>
            <person name="Catrice O."/>
            <person name="Chaidir N."/>
            <person name="Claudel C."/>
            <person name="Donnadieu C."/>
            <person name="Faraut T."/>
            <person name="Fievet G."/>
            <person name="Helmstetter N."/>
            <person name="King M."/>
            <person name="Knapp S.J."/>
            <person name="Lai Z."/>
            <person name="Le Paslier M.C."/>
            <person name="Lippi Y."/>
            <person name="Lorenzon L."/>
            <person name="Mandel J.R."/>
            <person name="Marage G."/>
            <person name="Marchand G."/>
            <person name="Marquand E."/>
            <person name="Bret-Mestries E."/>
            <person name="Morien E."/>
            <person name="Nambeesan S."/>
            <person name="Nguyen T."/>
            <person name="Pegot-Espagnet P."/>
            <person name="Pouilly N."/>
            <person name="Raftis F."/>
            <person name="Sallet E."/>
            <person name="Schiex T."/>
            <person name="Thomas J."/>
            <person name="Vandecasteele C."/>
            <person name="Vares D."/>
            <person name="Vear F."/>
            <person name="Vautrin S."/>
            <person name="Crespi M."/>
            <person name="Mangin B."/>
            <person name="Burke J.M."/>
            <person name="Salse J."/>
            <person name="Munos S."/>
            <person name="Vincourt P."/>
            <person name="Rieseberg L.H."/>
            <person name="Langlade N.B."/>
        </authorList>
    </citation>
    <scope>NUCLEOTIDE SEQUENCE [LARGE SCALE GENOMIC DNA]</scope>
    <source>
        <strain evidence="2">cv. SF193</strain>
    </source>
</reference>
<gene>
    <name evidence="1" type="ORF">HannXRQ_Chr13g0400141</name>
</gene>
<organism evidence="1 2">
    <name type="scientific">Helianthus annuus</name>
    <name type="common">Common sunflower</name>
    <dbReference type="NCBI Taxonomy" id="4232"/>
    <lineage>
        <taxon>Eukaryota</taxon>
        <taxon>Viridiplantae</taxon>
        <taxon>Streptophyta</taxon>
        <taxon>Embryophyta</taxon>
        <taxon>Tracheophyta</taxon>
        <taxon>Spermatophyta</taxon>
        <taxon>Magnoliopsida</taxon>
        <taxon>eudicotyledons</taxon>
        <taxon>Gunneridae</taxon>
        <taxon>Pentapetalae</taxon>
        <taxon>asterids</taxon>
        <taxon>campanulids</taxon>
        <taxon>Asterales</taxon>
        <taxon>Asteraceae</taxon>
        <taxon>Asteroideae</taxon>
        <taxon>Heliantheae alliance</taxon>
        <taxon>Heliantheae</taxon>
        <taxon>Helianthus</taxon>
    </lineage>
</organism>
<keyword evidence="2" id="KW-1185">Reference proteome</keyword>
<evidence type="ECO:0000313" key="1">
    <source>
        <dbReference type="EMBL" id="OTG01259.1"/>
    </source>
</evidence>
<accession>A0A251SRN8</accession>
<protein>
    <submittedName>
        <fullName evidence="1">Uncharacterized protein</fullName>
    </submittedName>
</protein>
<dbReference type="AlphaFoldDB" id="A0A251SRN8"/>